<evidence type="ECO:0000313" key="3">
    <source>
        <dbReference type="EMBL" id="ERJ60884.1"/>
    </source>
</evidence>
<evidence type="ECO:0000259" key="2">
    <source>
        <dbReference type="PROSITE" id="PS51352"/>
    </source>
</evidence>
<dbReference type="PANTHER" id="PTHR42852">
    <property type="entry name" value="THIOL:DISULFIDE INTERCHANGE PROTEIN DSBE"/>
    <property type="match status" value="1"/>
</dbReference>
<evidence type="ECO:0000313" key="4">
    <source>
        <dbReference type="Proteomes" id="UP000016584"/>
    </source>
</evidence>
<comment type="caution">
    <text evidence="3">The sequence shown here is derived from an EMBL/GenBank/DDBJ whole genome shotgun (WGS) entry which is preliminary data.</text>
</comment>
<keyword evidence="1" id="KW-0472">Membrane</keyword>
<accession>U2J7I0</accession>
<dbReference type="PATRIC" id="fig|1346330.5.peg.800"/>
<dbReference type="EMBL" id="ATDL01000004">
    <property type="protein sequence ID" value="ERJ60884.1"/>
    <property type="molecule type" value="Genomic_DNA"/>
</dbReference>
<dbReference type="Pfam" id="PF00578">
    <property type="entry name" value="AhpC-TSA"/>
    <property type="match status" value="1"/>
</dbReference>
<keyword evidence="1" id="KW-1133">Transmembrane helix</keyword>
<gene>
    <name evidence="3" type="ORF">M472_19195</name>
</gene>
<dbReference type="GO" id="GO:0016491">
    <property type="term" value="F:oxidoreductase activity"/>
    <property type="evidence" value="ECO:0007669"/>
    <property type="project" value="InterPro"/>
</dbReference>
<dbReference type="SUPFAM" id="SSF52833">
    <property type="entry name" value="Thioredoxin-like"/>
    <property type="match status" value="1"/>
</dbReference>
<dbReference type="AlphaFoldDB" id="U2J7I0"/>
<dbReference type="Gene3D" id="3.40.30.10">
    <property type="entry name" value="Glutaredoxin"/>
    <property type="match status" value="1"/>
</dbReference>
<dbReference type="RefSeq" id="WP_021068981.1">
    <property type="nucleotide sequence ID" value="NZ_ATDL01000004.1"/>
</dbReference>
<dbReference type="STRING" id="1346330.M472_19195"/>
<keyword evidence="4" id="KW-1185">Reference proteome</keyword>
<feature type="transmembrane region" description="Helical" evidence="1">
    <location>
        <begin position="84"/>
        <end position="102"/>
    </location>
</feature>
<dbReference type="Proteomes" id="UP000016584">
    <property type="component" value="Unassembled WGS sequence"/>
</dbReference>
<dbReference type="CDD" id="cd02966">
    <property type="entry name" value="TlpA_like_family"/>
    <property type="match status" value="1"/>
</dbReference>
<dbReference type="InterPro" id="IPR000866">
    <property type="entry name" value="AhpC/TSA"/>
</dbReference>
<dbReference type="InterPro" id="IPR050553">
    <property type="entry name" value="Thioredoxin_ResA/DsbE_sf"/>
</dbReference>
<dbReference type="InterPro" id="IPR013766">
    <property type="entry name" value="Thioredoxin_domain"/>
</dbReference>
<proteinExistence type="predicted"/>
<feature type="domain" description="Thioredoxin" evidence="2">
    <location>
        <begin position="119"/>
        <end position="269"/>
    </location>
</feature>
<dbReference type="eggNOG" id="COG0526">
    <property type="taxonomic scope" value="Bacteria"/>
</dbReference>
<name>U2J7I0_9SPHI</name>
<organism evidence="3 4">
    <name type="scientific">Sphingobacterium paucimobilis HER1398</name>
    <dbReference type="NCBI Taxonomy" id="1346330"/>
    <lineage>
        <taxon>Bacteria</taxon>
        <taxon>Pseudomonadati</taxon>
        <taxon>Bacteroidota</taxon>
        <taxon>Sphingobacteriia</taxon>
        <taxon>Sphingobacteriales</taxon>
        <taxon>Sphingobacteriaceae</taxon>
        <taxon>Sphingobacterium</taxon>
    </lineage>
</organism>
<dbReference type="OrthoDB" id="793244at2"/>
<dbReference type="PANTHER" id="PTHR42852:SF13">
    <property type="entry name" value="PROTEIN DIPZ"/>
    <property type="match status" value="1"/>
</dbReference>
<dbReference type="InterPro" id="IPR036249">
    <property type="entry name" value="Thioredoxin-like_sf"/>
</dbReference>
<dbReference type="GO" id="GO:0016209">
    <property type="term" value="F:antioxidant activity"/>
    <property type="evidence" value="ECO:0007669"/>
    <property type="project" value="InterPro"/>
</dbReference>
<evidence type="ECO:0000256" key="1">
    <source>
        <dbReference type="SAM" id="Phobius"/>
    </source>
</evidence>
<reference evidence="3 4" key="1">
    <citation type="journal article" date="2013" name="Genome Announc.">
        <title>The Draft Genome Sequence of Sphingomonas paucimobilis Strain HER1398 (Proteobacteria), Host to the Giant PAU Phage, Indicates That It Is a Member of the Genus Sphingobacterium (Bacteroidetes).</title>
        <authorList>
            <person name="White R.A.III."/>
            <person name="Suttle C.A."/>
        </authorList>
    </citation>
    <scope>NUCLEOTIDE SEQUENCE [LARGE SCALE GENOMIC DNA]</scope>
    <source>
        <strain evidence="3 4">HER1398</strain>
    </source>
</reference>
<sequence>MKNFLRGGRGLSFGQGDHVVKLSRYNFPILGTSGTGLRDKDLSSRPIDKNRGMTSLFCIDLSVPLRSNRGDVLCGLRSPSAISYWPLACIILFCVLFSGLLVSPAQGQEAKGLKKPNALQIGDTIPEMLWHMPLQIVSNPDQMKTMTLNDYRGKLIILDFWATWCGGCIAAFPKLDTLQQKYAKDVAFLSVSTESKERVSVFIKARGAQTPNLTFISEGKDIDDYFKYGTLPHYVWIDSQGVIRSSSESLQVNAVNIDEALKGIFNFRTKTDVIVEYDFDRSLLQNVGNDEIGQLYFSSTLIPYHSGYKSMRKISTDKDKGRKITLLNVPLFWLYITAYSTNGQGFWKSNTIVEVKDHEKIVKRGIPGQRYEDWLAAGNGYCYEQIVRYEERDSSFKYMQADLDRMIPQYKAVVESREISCYILKLIDEKKLIASTEKNTTLGAAYGTGEKTFNGTNIPINRLVEEINEYDKMGVNLYNETGRNDRLTVAIPKPIGDLSEVNQYLAKYGLAISLEKRTKPFLVIKDRPTS</sequence>
<keyword evidence="1" id="KW-0812">Transmembrane</keyword>
<protein>
    <recommendedName>
        <fullName evidence="2">Thioredoxin domain-containing protein</fullName>
    </recommendedName>
</protein>
<dbReference type="PROSITE" id="PS51352">
    <property type="entry name" value="THIOREDOXIN_2"/>
    <property type="match status" value="1"/>
</dbReference>